<dbReference type="Pfam" id="PF00474">
    <property type="entry name" value="SSF"/>
    <property type="match status" value="1"/>
</dbReference>
<dbReference type="AlphaFoldDB" id="A0A1Y6EU87"/>
<evidence type="ECO:0000256" key="10">
    <source>
        <dbReference type="SAM" id="Phobius"/>
    </source>
</evidence>
<dbReference type="InterPro" id="IPR001734">
    <property type="entry name" value="Na/solute_symporter"/>
</dbReference>
<evidence type="ECO:0000256" key="3">
    <source>
        <dbReference type="ARBA" id="ARBA00022448"/>
    </source>
</evidence>
<dbReference type="Proteomes" id="UP000194450">
    <property type="component" value="Unassembled WGS sequence"/>
</dbReference>
<accession>A0A1Y6EU87</accession>
<keyword evidence="7 10" id="KW-0472">Membrane</keyword>
<dbReference type="PROSITE" id="PS00456">
    <property type="entry name" value="NA_SOLUT_SYMP_1"/>
    <property type="match status" value="1"/>
</dbReference>
<evidence type="ECO:0000313" key="12">
    <source>
        <dbReference type="Proteomes" id="UP000194450"/>
    </source>
</evidence>
<evidence type="ECO:0000256" key="5">
    <source>
        <dbReference type="ARBA" id="ARBA00022847"/>
    </source>
</evidence>
<dbReference type="EMBL" id="FXWH01000001">
    <property type="protein sequence ID" value="SMQ66288.1"/>
    <property type="molecule type" value="Genomic_DNA"/>
</dbReference>
<comment type="similarity">
    <text evidence="2 9">Belongs to the sodium:solute symporter (SSF) (TC 2.A.21) family.</text>
</comment>
<evidence type="ECO:0000256" key="6">
    <source>
        <dbReference type="ARBA" id="ARBA00022989"/>
    </source>
</evidence>
<dbReference type="PANTHER" id="PTHR46154:SF4">
    <property type="entry name" value="UREA ACTIVE TRANSPORTER"/>
    <property type="match status" value="1"/>
</dbReference>
<keyword evidence="12" id="KW-1185">Reference proteome</keyword>
<feature type="transmembrane region" description="Helical" evidence="10">
    <location>
        <begin position="421"/>
        <end position="440"/>
    </location>
</feature>
<dbReference type="InterPro" id="IPR031155">
    <property type="entry name" value="DUR"/>
</dbReference>
<dbReference type="GO" id="GO:0015293">
    <property type="term" value="F:symporter activity"/>
    <property type="evidence" value="ECO:0007669"/>
    <property type="project" value="UniProtKB-KW"/>
</dbReference>
<proteinExistence type="inferred from homology"/>
<evidence type="ECO:0000256" key="4">
    <source>
        <dbReference type="ARBA" id="ARBA00022692"/>
    </source>
</evidence>
<keyword evidence="6 10" id="KW-1133">Transmembrane helix</keyword>
<name>A0A1Y6EU87_9GAMM</name>
<keyword evidence="8" id="KW-0739">Sodium transport</keyword>
<reference evidence="12" key="1">
    <citation type="submission" date="2017-04" db="EMBL/GenBank/DDBJ databases">
        <authorList>
            <person name="Varghese N."/>
            <person name="Submissions S."/>
        </authorList>
    </citation>
    <scope>NUCLEOTIDE SEQUENCE [LARGE SCALE GENOMIC DNA]</scope>
</reference>
<evidence type="ECO:0000256" key="1">
    <source>
        <dbReference type="ARBA" id="ARBA00004141"/>
    </source>
</evidence>
<protein>
    <submittedName>
        <fullName evidence="11">Na+/proline symporter</fullName>
    </submittedName>
</protein>
<feature type="transmembrane region" description="Helical" evidence="10">
    <location>
        <begin position="78"/>
        <end position="99"/>
    </location>
</feature>
<feature type="transmembrane region" description="Helical" evidence="10">
    <location>
        <begin position="230"/>
        <end position="251"/>
    </location>
</feature>
<dbReference type="GO" id="GO:0016020">
    <property type="term" value="C:membrane"/>
    <property type="evidence" value="ECO:0007669"/>
    <property type="project" value="UniProtKB-SubCell"/>
</dbReference>
<evidence type="ECO:0000256" key="7">
    <source>
        <dbReference type="ARBA" id="ARBA00023136"/>
    </source>
</evidence>
<feature type="transmembrane region" description="Helical" evidence="10">
    <location>
        <begin position="130"/>
        <end position="154"/>
    </location>
</feature>
<sequence length="490" mass="52996">MAETLTTEYALSTELGLTLVVLFGAAWVLFGYWLGRKNKTHEDFALAGRNVGFAFAAATAMATWVTSNTTLVAPQLTYQFGIWGMVGYSFAALGLILFAPLAKRIKTLLPNGYTSGDFIRLRFGRMSWHVFIVISVVYAFGWLVSLGMAGGILLEALSGLDYHLGMTAILIICVGYTLFGGLRAVIATDFIQALIIIIGVSVIAWLLIDNVGLDTIHSQLGSDHPKLLDVLFPAAIMFLFNNIFFGLGEIFHSNVWWSRALAFKKNVAFKAFLVGGLLWLPIPIVTGFIALAAPQLGIFPPSPDMVGPTVAAGVLGQVGAVVVFIVVFSALASSLDSLLAATSDLVTRDIYHKHLRKDASDGHLMRFNRYTILGLGILTWLLCMPRIATLGALLNFAGAFVASTIFPILLGLYNRRLPGRYAAAAMAVGTAVGLCSYFVIGFYVAALSSCAVSGLICAVGVWRSNEQFDWQQLDEKPDSQSPQTDKEQLQ</sequence>
<feature type="transmembrane region" description="Helical" evidence="10">
    <location>
        <begin position="160"/>
        <end position="179"/>
    </location>
</feature>
<comment type="subcellular location">
    <subcellularLocation>
        <location evidence="1">Membrane</location>
        <topology evidence="1">Multi-pass membrane protein</topology>
    </subcellularLocation>
</comment>
<feature type="transmembrane region" description="Helical" evidence="10">
    <location>
        <begin position="191"/>
        <end position="208"/>
    </location>
</feature>
<dbReference type="GO" id="GO:0006814">
    <property type="term" value="P:sodium ion transport"/>
    <property type="evidence" value="ECO:0007669"/>
    <property type="project" value="UniProtKB-KW"/>
</dbReference>
<keyword evidence="8" id="KW-0915">Sodium</keyword>
<feature type="transmembrane region" description="Helical" evidence="10">
    <location>
        <begin position="393"/>
        <end position="414"/>
    </location>
</feature>
<dbReference type="PANTHER" id="PTHR46154">
    <property type="match status" value="1"/>
</dbReference>
<feature type="transmembrane region" description="Helical" evidence="10">
    <location>
        <begin position="46"/>
        <end position="66"/>
    </location>
</feature>
<dbReference type="Gene3D" id="1.20.1730.10">
    <property type="entry name" value="Sodium/glucose cotransporter"/>
    <property type="match status" value="1"/>
</dbReference>
<dbReference type="InterPro" id="IPR018212">
    <property type="entry name" value="Na/solute_symporter_CS"/>
</dbReference>
<dbReference type="RefSeq" id="WP_086434550.1">
    <property type="nucleotide sequence ID" value="NZ_FXWH01000001.1"/>
</dbReference>
<feature type="transmembrane region" description="Helical" evidence="10">
    <location>
        <begin position="318"/>
        <end position="346"/>
    </location>
</feature>
<evidence type="ECO:0000256" key="2">
    <source>
        <dbReference type="ARBA" id="ARBA00006434"/>
    </source>
</evidence>
<dbReference type="OrthoDB" id="9789704at2"/>
<dbReference type="GO" id="GO:0015204">
    <property type="term" value="F:urea transmembrane transporter activity"/>
    <property type="evidence" value="ECO:0007669"/>
    <property type="project" value="InterPro"/>
</dbReference>
<keyword evidence="5" id="KW-0769">Symport</keyword>
<keyword evidence="8" id="KW-0406">Ion transport</keyword>
<feature type="transmembrane region" description="Helical" evidence="10">
    <location>
        <begin position="272"/>
        <end position="298"/>
    </location>
</feature>
<dbReference type="CDD" id="cd11476">
    <property type="entry name" value="SLC5sbd_DUR3"/>
    <property type="match status" value="1"/>
</dbReference>
<dbReference type="PROSITE" id="PS50283">
    <property type="entry name" value="NA_SOLUT_SYMP_3"/>
    <property type="match status" value="1"/>
</dbReference>
<evidence type="ECO:0000313" key="11">
    <source>
        <dbReference type="EMBL" id="SMQ66288.1"/>
    </source>
</evidence>
<dbReference type="InterPro" id="IPR038377">
    <property type="entry name" value="Na/Glc_symporter_sf"/>
</dbReference>
<feature type="transmembrane region" description="Helical" evidence="10">
    <location>
        <begin position="15"/>
        <end position="34"/>
    </location>
</feature>
<evidence type="ECO:0000256" key="9">
    <source>
        <dbReference type="RuleBase" id="RU362091"/>
    </source>
</evidence>
<gene>
    <name evidence="11" type="ORF">SAMN06297229_1486</name>
</gene>
<keyword evidence="3" id="KW-0813">Transport</keyword>
<organism evidence="11 12">
    <name type="scientific">Pseudidiomarina planktonica</name>
    <dbReference type="NCBI Taxonomy" id="1323738"/>
    <lineage>
        <taxon>Bacteria</taxon>
        <taxon>Pseudomonadati</taxon>
        <taxon>Pseudomonadota</taxon>
        <taxon>Gammaproteobacteria</taxon>
        <taxon>Alteromonadales</taxon>
        <taxon>Idiomarinaceae</taxon>
        <taxon>Pseudidiomarina</taxon>
    </lineage>
</organism>
<feature type="transmembrane region" description="Helical" evidence="10">
    <location>
        <begin position="367"/>
        <end position="387"/>
    </location>
</feature>
<evidence type="ECO:0000256" key="8">
    <source>
        <dbReference type="ARBA" id="ARBA00023201"/>
    </source>
</evidence>
<keyword evidence="4 10" id="KW-0812">Transmembrane</keyword>